<dbReference type="RefSeq" id="WP_139449087.1">
    <property type="nucleotide sequence ID" value="NZ_VDMB01000013.1"/>
</dbReference>
<comment type="caution">
    <text evidence="2">The sequence shown here is derived from an EMBL/GenBank/DDBJ whole genome shotgun (WGS) entry which is preliminary data.</text>
</comment>
<organism evidence="2 3">
    <name type="scientific">Desulfobotulus mexicanus</name>
    <dbReference type="NCBI Taxonomy" id="2586642"/>
    <lineage>
        <taxon>Bacteria</taxon>
        <taxon>Pseudomonadati</taxon>
        <taxon>Thermodesulfobacteriota</taxon>
        <taxon>Desulfobacteria</taxon>
        <taxon>Desulfobacterales</taxon>
        <taxon>Desulfobacteraceae</taxon>
        <taxon>Desulfobotulus</taxon>
    </lineage>
</organism>
<dbReference type="InterPro" id="IPR029016">
    <property type="entry name" value="GAF-like_dom_sf"/>
</dbReference>
<evidence type="ECO:0000313" key="3">
    <source>
        <dbReference type="Proteomes" id="UP000321899"/>
    </source>
</evidence>
<dbReference type="SUPFAM" id="SSF55781">
    <property type="entry name" value="GAF domain-like"/>
    <property type="match status" value="1"/>
</dbReference>
<sequence>MEPKPVSRINLREFKAISHAISTYEDLTVLNHHLVEGICKAFNIKACSIFLYDDRENQLFRVTSYGLSEEYLSKGPIIVDDNKNREALSGEVVFYQDIKNDDRVLYPEEAISEGIMSMLSVPIKYHEHTLGLLKMYHSDPWILHEDDQDSFCVLAAHLGLRIEHTGLRNFFEMVKAAAGSLPLRMMQGLAL</sequence>
<accession>A0A5S5MES9</accession>
<reference evidence="2 3" key="1">
    <citation type="submission" date="2019-06" db="EMBL/GenBank/DDBJ databases">
        <title>Desulfobotulus mexicanus sp. nov., a novel sulfate-reducing bacterium isolated from the sediment of an alkaline crater lake in Mexico.</title>
        <authorList>
            <person name="Hirschler-Rea A."/>
        </authorList>
    </citation>
    <scope>NUCLEOTIDE SEQUENCE [LARGE SCALE GENOMIC DNA]</scope>
    <source>
        <strain evidence="2 3">PAR22N</strain>
    </source>
</reference>
<dbReference type="InterPro" id="IPR003018">
    <property type="entry name" value="GAF"/>
</dbReference>
<dbReference type="OrthoDB" id="5419660at2"/>
<evidence type="ECO:0000259" key="1">
    <source>
        <dbReference type="SMART" id="SM00065"/>
    </source>
</evidence>
<dbReference type="Proteomes" id="UP000321899">
    <property type="component" value="Unassembled WGS sequence"/>
</dbReference>
<feature type="domain" description="GAF" evidence="1">
    <location>
        <begin position="26"/>
        <end position="172"/>
    </location>
</feature>
<gene>
    <name evidence="2" type="ORF">FIM25_10650</name>
</gene>
<dbReference type="Pfam" id="PF01590">
    <property type="entry name" value="GAF"/>
    <property type="match status" value="1"/>
</dbReference>
<dbReference type="EMBL" id="VDMB01000013">
    <property type="protein sequence ID" value="TYT74222.1"/>
    <property type="molecule type" value="Genomic_DNA"/>
</dbReference>
<dbReference type="SMART" id="SM00065">
    <property type="entry name" value="GAF"/>
    <property type="match status" value="1"/>
</dbReference>
<name>A0A5S5MES9_9BACT</name>
<proteinExistence type="predicted"/>
<keyword evidence="3" id="KW-1185">Reference proteome</keyword>
<protein>
    <submittedName>
        <fullName evidence="2">GAF domain-containing protein</fullName>
    </submittedName>
</protein>
<dbReference type="AlphaFoldDB" id="A0A5S5MES9"/>
<dbReference type="Gene3D" id="3.30.450.40">
    <property type="match status" value="1"/>
</dbReference>
<evidence type="ECO:0000313" key="2">
    <source>
        <dbReference type="EMBL" id="TYT74222.1"/>
    </source>
</evidence>